<keyword evidence="2" id="KW-1185">Reference proteome</keyword>
<organism evidence="1 2">
    <name type="scientific">Novosphingobium guangzhouense</name>
    <dbReference type="NCBI Taxonomy" id="1850347"/>
    <lineage>
        <taxon>Bacteria</taxon>
        <taxon>Pseudomonadati</taxon>
        <taxon>Pseudomonadota</taxon>
        <taxon>Alphaproteobacteria</taxon>
        <taxon>Sphingomonadales</taxon>
        <taxon>Sphingomonadaceae</taxon>
        <taxon>Novosphingobium</taxon>
    </lineage>
</organism>
<sequence length="175" mass="19256">MNRPRTFMDRFTVGIWRSLTVEGDTPWAAGDYPDLLAMAESMLAARQKRFPELVRAGKMDQSQADSTIAIYAAIVADWRWIVTGEGQGASLPTLDARKAALDGSLDTIAQIAGERRGFTRELALQAQHVIAMRWHLEPERETHFFAAITHKIRADLARKNAGAANAAPALLRSAA</sequence>
<protein>
    <submittedName>
        <fullName evidence="1">Uncharacterized protein</fullName>
    </submittedName>
</protein>
<dbReference type="EMBL" id="LYMM01000002">
    <property type="protein sequence ID" value="PNU06454.1"/>
    <property type="molecule type" value="Genomic_DNA"/>
</dbReference>
<name>A0A2K2G602_9SPHN</name>
<accession>A0A2K2G602</accession>
<comment type="caution">
    <text evidence="1">The sequence shown here is derived from an EMBL/GenBank/DDBJ whole genome shotgun (WGS) entry which is preliminary data.</text>
</comment>
<proteinExistence type="predicted"/>
<gene>
    <name evidence="1" type="ORF">A8V01_02605</name>
</gene>
<evidence type="ECO:0000313" key="1">
    <source>
        <dbReference type="EMBL" id="PNU06454.1"/>
    </source>
</evidence>
<dbReference type="AlphaFoldDB" id="A0A2K2G602"/>
<dbReference type="RefSeq" id="WP_103094394.1">
    <property type="nucleotide sequence ID" value="NZ_LYMM01000002.1"/>
</dbReference>
<dbReference type="OrthoDB" id="7433438at2"/>
<dbReference type="Proteomes" id="UP000236327">
    <property type="component" value="Unassembled WGS sequence"/>
</dbReference>
<reference evidence="1 2" key="1">
    <citation type="submission" date="2016-05" db="EMBL/GenBank/DDBJ databases">
        <title>Complete genome sequence of Novosphingobium guangzhouense SA925(T).</title>
        <authorList>
            <person name="Sha S."/>
        </authorList>
    </citation>
    <scope>NUCLEOTIDE SEQUENCE [LARGE SCALE GENOMIC DNA]</scope>
    <source>
        <strain evidence="1 2">SA925</strain>
    </source>
</reference>
<evidence type="ECO:0000313" key="2">
    <source>
        <dbReference type="Proteomes" id="UP000236327"/>
    </source>
</evidence>